<dbReference type="eggNOG" id="COG2834">
    <property type="taxonomic scope" value="Bacteria"/>
</dbReference>
<gene>
    <name evidence="2" type="ordered locus">Marky_2096</name>
</gene>
<dbReference type="KEGG" id="mhd:Marky_2096"/>
<proteinExistence type="predicted"/>
<protein>
    <recommendedName>
        <fullName evidence="1">Uncharacterized protein TP-0789 domain-containing protein</fullName>
    </recommendedName>
</protein>
<dbReference type="Pfam" id="PF17131">
    <property type="entry name" value="LolA_like"/>
    <property type="match status" value="1"/>
</dbReference>
<dbReference type="STRING" id="869210.Marky_2096"/>
<dbReference type="CDD" id="cd16329">
    <property type="entry name" value="LolA_like"/>
    <property type="match status" value="1"/>
</dbReference>
<evidence type="ECO:0000259" key="1">
    <source>
        <dbReference type="Pfam" id="PF17131"/>
    </source>
</evidence>
<name>F2NN82_MARHT</name>
<dbReference type="RefSeq" id="WP_013704866.1">
    <property type="nucleotide sequence ID" value="NC_015387.1"/>
</dbReference>
<dbReference type="HOGENOM" id="CLU_074356_1_0_0"/>
<dbReference type="OrthoDB" id="9803781at2"/>
<feature type="domain" description="Uncharacterized protein TP-0789" evidence="1">
    <location>
        <begin position="63"/>
        <end position="251"/>
    </location>
</feature>
<reference evidence="2 3" key="1">
    <citation type="journal article" date="2012" name="Stand. Genomic Sci.">
        <title>Complete genome sequence of the aerobic, heterotroph Marinithermus hydrothermalis type strain (T1(T)) from a deep-sea hydrothermal vent chimney.</title>
        <authorList>
            <person name="Copeland A."/>
            <person name="Gu W."/>
            <person name="Yasawong M."/>
            <person name="Lapidus A."/>
            <person name="Lucas S."/>
            <person name="Deshpande S."/>
            <person name="Pagani I."/>
            <person name="Tapia R."/>
            <person name="Cheng J.F."/>
            <person name="Goodwin L.A."/>
            <person name="Pitluck S."/>
            <person name="Liolios K."/>
            <person name="Ivanova N."/>
            <person name="Mavromatis K."/>
            <person name="Mikhailova N."/>
            <person name="Pati A."/>
            <person name="Chen A."/>
            <person name="Palaniappan K."/>
            <person name="Land M."/>
            <person name="Pan C."/>
            <person name="Brambilla E.M."/>
            <person name="Rohde M."/>
            <person name="Tindall B.J."/>
            <person name="Sikorski J."/>
            <person name="Goker M."/>
            <person name="Detter J.C."/>
            <person name="Bristow J."/>
            <person name="Eisen J.A."/>
            <person name="Markowitz V."/>
            <person name="Hugenholtz P."/>
            <person name="Kyrpides N.C."/>
            <person name="Klenk H.P."/>
            <person name="Woyke T."/>
        </authorList>
    </citation>
    <scope>NUCLEOTIDE SEQUENCE [LARGE SCALE GENOMIC DNA]</scope>
    <source>
        <strain evidence="3">DSM 14884 / JCM 11576 / T1</strain>
    </source>
</reference>
<dbReference type="EMBL" id="CP002630">
    <property type="protein sequence ID" value="AEB12821.1"/>
    <property type="molecule type" value="Genomic_DNA"/>
</dbReference>
<sequence>MRKGILATAVLGLGLTLAVSGEEVMQQVDARPTPTTLHGTMTMELVDKRGKSLTRQIELWAKDDEKMLIKFQAPADVKGTAFLALKRPDGSDEMKLYLPALKKVRRIAGSQRKGAFMGSDFTYDDISRLGSLDIEDYTHTLLREESSEEGTIYVVESTPKPGVNSSYEKLIVWVPETTYVPVKIEFYKKGRLYKVLTADRIQPFANGRYQIPTRLVMENVQAKHKTVLTLSDLEVDAEIPDTVFTERFMKR</sequence>
<keyword evidence="3" id="KW-1185">Reference proteome</keyword>
<dbReference type="Gene3D" id="2.50.20.10">
    <property type="entry name" value="Lipoprotein localisation LolA/LolB/LppX"/>
    <property type="match status" value="1"/>
</dbReference>
<dbReference type="Proteomes" id="UP000007030">
    <property type="component" value="Chromosome"/>
</dbReference>
<evidence type="ECO:0000313" key="2">
    <source>
        <dbReference type="EMBL" id="AEB12821.1"/>
    </source>
</evidence>
<organism evidence="2 3">
    <name type="scientific">Marinithermus hydrothermalis (strain DSM 14884 / JCM 11576 / T1)</name>
    <dbReference type="NCBI Taxonomy" id="869210"/>
    <lineage>
        <taxon>Bacteria</taxon>
        <taxon>Thermotogati</taxon>
        <taxon>Deinococcota</taxon>
        <taxon>Deinococci</taxon>
        <taxon>Thermales</taxon>
        <taxon>Thermaceae</taxon>
        <taxon>Marinithermus</taxon>
    </lineage>
</organism>
<dbReference type="AlphaFoldDB" id="F2NN82"/>
<accession>F2NN82</accession>
<evidence type="ECO:0000313" key="3">
    <source>
        <dbReference type="Proteomes" id="UP000007030"/>
    </source>
</evidence>
<dbReference type="InterPro" id="IPR033399">
    <property type="entry name" value="TP_0789-like"/>
</dbReference>